<accession>A0A9D4BKK4</accession>
<organism evidence="4 5">
    <name type="scientific">Dreissena polymorpha</name>
    <name type="common">Zebra mussel</name>
    <name type="synonym">Mytilus polymorpha</name>
    <dbReference type="NCBI Taxonomy" id="45954"/>
    <lineage>
        <taxon>Eukaryota</taxon>
        <taxon>Metazoa</taxon>
        <taxon>Spiralia</taxon>
        <taxon>Lophotrochozoa</taxon>
        <taxon>Mollusca</taxon>
        <taxon>Bivalvia</taxon>
        <taxon>Autobranchia</taxon>
        <taxon>Heteroconchia</taxon>
        <taxon>Euheterodonta</taxon>
        <taxon>Imparidentia</taxon>
        <taxon>Neoheterodontei</taxon>
        <taxon>Myida</taxon>
        <taxon>Dreissenoidea</taxon>
        <taxon>Dreissenidae</taxon>
        <taxon>Dreissena</taxon>
    </lineage>
</organism>
<comment type="similarity">
    <text evidence="1">Belongs to the metallo-dependent hydrolases superfamily. TatD-type hydrolase family.</text>
</comment>
<dbReference type="InterPro" id="IPR032466">
    <property type="entry name" value="Metal_Hydrolase"/>
</dbReference>
<feature type="coiled-coil region" evidence="2">
    <location>
        <begin position="1189"/>
        <end position="1227"/>
    </location>
</feature>
<feature type="coiled-coil region" evidence="2">
    <location>
        <begin position="411"/>
        <end position="563"/>
    </location>
</feature>
<protein>
    <submittedName>
        <fullName evidence="4">Uncharacterized protein</fullName>
    </submittedName>
</protein>
<feature type="compositionally biased region" description="Polar residues" evidence="3">
    <location>
        <begin position="293"/>
        <end position="304"/>
    </location>
</feature>
<dbReference type="SUPFAM" id="SSF51556">
    <property type="entry name" value="Metallo-dependent hydrolases"/>
    <property type="match status" value="1"/>
</dbReference>
<dbReference type="Gene3D" id="3.20.20.140">
    <property type="entry name" value="Metal-dependent hydrolases"/>
    <property type="match status" value="1"/>
</dbReference>
<evidence type="ECO:0000313" key="5">
    <source>
        <dbReference type="Proteomes" id="UP000828390"/>
    </source>
</evidence>
<comment type="caution">
    <text evidence="4">The sequence shown here is derived from an EMBL/GenBank/DDBJ whole genome shotgun (WGS) entry which is preliminary data.</text>
</comment>
<feature type="compositionally biased region" description="Low complexity" evidence="3">
    <location>
        <begin position="305"/>
        <end position="314"/>
    </location>
</feature>
<proteinExistence type="inferred from homology"/>
<feature type="compositionally biased region" description="Polar residues" evidence="3">
    <location>
        <begin position="672"/>
        <end position="681"/>
    </location>
</feature>
<name>A0A9D4BKK4_DREPO</name>
<dbReference type="PANTHER" id="PTHR18916:SF93">
    <property type="entry name" value="RESTIN HOMOLOG"/>
    <property type="match status" value="1"/>
</dbReference>
<evidence type="ECO:0000256" key="2">
    <source>
        <dbReference type="SAM" id="Coils"/>
    </source>
</evidence>
<evidence type="ECO:0000256" key="3">
    <source>
        <dbReference type="SAM" id="MobiDB-lite"/>
    </source>
</evidence>
<keyword evidence="5" id="KW-1185">Reference proteome</keyword>
<dbReference type="Pfam" id="PF01026">
    <property type="entry name" value="TatD_DNase"/>
    <property type="match status" value="1"/>
</dbReference>
<feature type="compositionally biased region" description="Low complexity" evidence="3">
    <location>
        <begin position="32"/>
        <end position="91"/>
    </location>
</feature>
<sequence>MKPLQQNVQTQTPFPHQYPSAQPTQVQTRPISQSQQPFPYQYPSVQQTGLYPQPTQGQTQPQEPLPYQYPAQPAGPYQPQQIQQPYPGQPMQFPPWQEGPPQNGSPYRWYPYPQWYPAQGQLQPFTNMEGHQGIGIQAGVTNHGFAPAGTNVQPNVQPAIKGVIVPERENNAGRTHRHDDRRQRLTQQPKTLVYSGKGSWKLFKSKFNRYVVVNDWSEMEKKDYLCLCLTDTARDYHTLITDKTPNITYNAIMEKLERRFGCQVIPETAEIKEEHAENKSIPVKQQIDIPVHSPNNQTRAGNVTSRASGSSTSSICSATNKGSFRANISFSHMQNSLSSDLQSEMDEIVMDLHNVSKRDLMAVYKEVVQERDKLKSMMIQCQDRASRRMSEMKKKIAMEQHAKTDLVVKVNQEIEDKVEIIELLKESKEQQAAMLTDKACIERELRKLQAQFQKLQSSIESKLQQQVQQAREMIEQLKKDRQIAIAEMKQQVHEEMERKDGEILRSRSEAQSLGHENMQLKKCIERLEKASTNQLEKARVNQLAKARAIFKRLKAEKSEAIAKRKSRLTENKMKVEKENLQKQGTDFQNRERENNQLQTRLAQSEENFRKMNEQHNHTILDRSELDMLVHQMQVEADRQKEEYERPVGEAGHMSDASLAQLAAYHEKDEAEMQTQPQTSAQEKAEEHEADHQEIKAAMSQPVRPLMQLDKLIITLNTPRADLFLKEQELEQSSMEFRTKMVNHRAGAKNGNHDVLARETIVGECNKYHLDLDLEDVDDVILLTKHGIKDMTRLGKYGIRVINKEIDRPTGHLAVDSDMTWFHGRCVNNKEHGVIRKNGVRRKLESCTMASWTTEYFLGSTVRLGTLLNFAHKHDLGINAEVSLSEFARQSGWPEVDFDIQRLNSQALLAHWRVLVGLLKHIPRDQQVYFFNLDNQRTSSTVLAAAGLHVQIPDVEHPMTEPAGISGSIRTGKPFVGYGEHIPGVRATSNDQDCGLRFSFSPGPVSIEVDVVGADTWGLQEEVLTRILELSSPCQPIILHIRDGEDRQSGVLYLECLELLKPNVARTQKVVLHCFTGAQEAFPNCSSAVRRYPANRLLIETDSPYFRPAGAQMCTPSFLGDVANVIASYRDSEEFHSTEKAKLHALEKIDQNKQSILKKVMSSMKPNSVHGGVKTHSSRSSSCRSELIALKQAEAESAKIKLKYTQQEAALLKQKAESEANLQVLSQQKAFEADAAEVKVLQEHDVEGSDGSESHVAPDIKFKLQTLPVVKPDNLVQEFIKKSTNNPTVSDTNMGENLCKFLLKKD</sequence>
<dbReference type="EMBL" id="JAIWYP010000016">
    <property type="protein sequence ID" value="KAH3698242.1"/>
    <property type="molecule type" value="Genomic_DNA"/>
</dbReference>
<feature type="coiled-coil region" evidence="2">
    <location>
        <begin position="587"/>
        <end position="614"/>
    </location>
</feature>
<gene>
    <name evidence="4" type="ORF">DPMN_085761</name>
</gene>
<evidence type="ECO:0000256" key="1">
    <source>
        <dbReference type="ARBA" id="ARBA00009275"/>
    </source>
</evidence>
<reference evidence="4" key="2">
    <citation type="submission" date="2020-11" db="EMBL/GenBank/DDBJ databases">
        <authorList>
            <person name="McCartney M.A."/>
            <person name="Auch B."/>
            <person name="Kono T."/>
            <person name="Mallez S."/>
            <person name="Becker A."/>
            <person name="Gohl D.M."/>
            <person name="Silverstein K.A.T."/>
            <person name="Koren S."/>
            <person name="Bechman K.B."/>
            <person name="Herman A."/>
            <person name="Abrahante J.E."/>
            <person name="Garbe J."/>
        </authorList>
    </citation>
    <scope>NUCLEOTIDE SEQUENCE</scope>
    <source>
        <strain evidence="4">Duluth1</strain>
        <tissue evidence="4">Whole animal</tissue>
    </source>
</reference>
<dbReference type="Proteomes" id="UP000828390">
    <property type="component" value="Unassembled WGS sequence"/>
</dbReference>
<feature type="region of interest" description="Disordered" evidence="3">
    <location>
        <begin position="291"/>
        <end position="314"/>
    </location>
</feature>
<feature type="compositionally biased region" description="Polar residues" evidence="3">
    <location>
        <begin position="1"/>
        <end position="31"/>
    </location>
</feature>
<reference evidence="4" key="1">
    <citation type="journal article" date="2019" name="bioRxiv">
        <title>The Genome of the Zebra Mussel, Dreissena polymorpha: A Resource for Invasive Species Research.</title>
        <authorList>
            <person name="McCartney M.A."/>
            <person name="Auch B."/>
            <person name="Kono T."/>
            <person name="Mallez S."/>
            <person name="Zhang Y."/>
            <person name="Obille A."/>
            <person name="Becker A."/>
            <person name="Abrahante J.E."/>
            <person name="Garbe J."/>
            <person name="Badalamenti J.P."/>
            <person name="Herman A."/>
            <person name="Mangelson H."/>
            <person name="Liachko I."/>
            <person name="Sullivan S."/>
            <person name="Sone E.D."/>
            <person name="Koren S."/>
            <person name="Silverstein K.A.T."/>
            <person name="Beckman K.B."/>
            <person name="Gohl D.M."/>
        </authorList>
    </citation>
    <scope>NUCLEOTIDE SEQUENCE</scope>
    <source>
        <strain evidence="4">Duluth1</strain>
        <tissue evidence="4">Whole animal</tissue>
    </source>
</reference>
<evidence type="ECO:0000313" key="4">
    <source>
        <dbReference type="EMBL" id="KAH3698242.1"/>
    </source>
</evidence>
<feature type="region of interest" description="Disordered" evidence="3">
    <location>
        <begin position="1"/>
        <end position="104"/>
    </location>
</feature>
<feature type="region of interest" description="Disordered" evidence="3">
    <location>
        <begin position="667"/>
        <end position="692"/>
    </location>
</feature>
<dbReference type="PANTHER" id="PTHR18916">
    <property type="entry name" value="DYNACTIN 1-RELATED MICROTUBULE-BINDING"/>
    <property type="match status" value="1"/>
</dbReference>
<feature type="compositionally biased region" description="Basic and acidic residues" evidence="3">
    <location>
        <begin position="682"/>
        <end position="692"/>
    </location>
</feature>
<dbReference type="InterPro" id="IPR001130">
    <property type="entry name" value="TatD-like"/>
</dbReference>
<keyword evidence="2" id="KW-0175">Coiled coil</keyword>
<dbReference type="GO" id="GO:0016788">
    <property type="term" value="F:hydrolase activity, acting on ester bonds"/>
    <property type="evidence" value="ECO:0007669"/>
    <property type="project" value="InterPro"/>
</dbReference>